<dbReference type="EMBL" id="ML769507">
    <property type="protein sequence ID" value="KAE9396814.1"/>
    <property type="molecule type" value="Genomic_DNA"/>
</dbReference>
<feature type="signal peptide" evidence="1">
    <location>
        <begin position="1"/>
        <end position="21"/>
    </location>
</feature>
<dbReference type="OrthoDB" id="3010635at2759"/>
<proteinExistence type="predicted"/>
<gene>
    <name evidence="2" type="ORF">BT96DRAFT_1021122</name>
</gene>
<accession>A0A6A4HI89</accession>
<evidence type="ECO:0000256" key="1">
    <source>
        <dbReference type="SAM" id="SignalP"/>
    </source>
</evidence>
<evidence type="ECO:0000313" key="2">
    <source>
        <dbReference type="EMBL" id="KAE9396814.1"/>
    </source>
</evidence>
<organism evidence="2 3">
    <name type="scientific">Gymnopus androsaceus JB14</name>
    <dbReference type="NCBI Taxonomy" id="1447944"/>
    <lineage>
        <taxon>Eukaryota</taxon>
        <taxon>Fungi</taxon>
        <taxon>Dikarya</taxon>
        <taxon>Basidiomycota</taxon>
        <taxon>Agaricomycotina</taxon>
        <taxon>Agaricomycetes</taxon>
        <taxon>Agaricomycetidae</taxon>
        <taxon>Agaricales</taxon>
        <taxon>Marasmiineae</taxon>
        <taxon>Omphalotaceae</taxon>
        <taxon>Gymnopus</taxon>
    </lineage>
</organism>
<keyword evidence="1" id="KW-0732">Signal</keyword>
<evidence type="ECO:0000313" key="3">
    <source>
        <dbReference type="Proteomes" id="UP000799118"/>
    </source>
</evidence>
<feature type="chain" id="PRO_5025552583" evidence="1">
    <location>
        <begin position="22"/>
        <end position="312"/>
    </location>
</feature>
<name>A0A6A4HI89_9AGAR</name>
<dbReference type="AlphaFoldDB" id="A0A6A4HI89"/>
<dbReference type="Proteomes" id="UP000799118">
    <property type="component" value="Unassembled WGS sequence"/>
</dbReference>
<protein>
    <submittedName>
        <fullName evidence="2">Uncharacterized protein</fullName>
    </submittedName>
</protein>
<reference evidence="2" key="1">
    <citation type="journal article" date="2019" name="Environ. Microbiol.">
        <title>Fungal ecological strategies reflected in gene transcription - a case study of two litter decomposers.</title>
        <authorList>
            <person name="Barbi F."/>
            <person name="Kohler A."/>
            <person name="Barry K."/>
            <person name="Baskaran P."/>
            <person name="Daum C."/>
            <person name="Fauchery L."/>
            <person name="Ihrmark K."/>
            <person name="Kuo A."/>
            <person name="LaButti K."/>
            <person name="Lipzen A."/>
            <person name="Morin E."/>
            <person name="Grigoriev I.V."/>
            <person name="Henrissat B."/>
            <person name="Lindahl B."/>
            <person name="Martin F."/>
        </authorList>
    </citation>
    <scope>NUCLEOTIDE SEQUENCE</scope>
    <source>
        <strain evidence="2">JB14</strain>
    </source>
</reference>
<keyword evidence="3" id="KW-1185">Reference proteome</keyword>
<sequence length="312" mass="32809">MLTSISALASLTVLFLAAVSAAPLDLNGSSYISSKRNDVQGLLPRDNTAMVMPDICTQGLVCKPLTVELAEKLPGWTAFEKKGTDDTGGSKHLTIETNDETLPNAPAYYYVPNTPIKMKKIGLPECVKSTQTTSGTMAGASGVATLSTLSGYQYGITATVMETSSIGLTDTMTLSLSFDGVVDGGSIASATVSISNSLTRSDTKTLSNLNSETVTVNAPKDSKCSIDQVVNTCTYATTGKVQFISGGKVWFDHTSVVENKAAPNEGKHRKWSFDLDTLDLASRSTSMTISGSLSVDTRGSYTSKCVNTTTTG</sequence>